<dbReference type="HOGENOM" id="CLU_3242761_0_0_1"/>
<reference evidence="1" key="2">
    <citation type="submission" date="2015-06" db="UniProtKB">
        <authorList>
            <consortium name="EnsemblMetazoa"/>
        </authorList>
    </citation>
    <scope>IDENTIFICATION</scope>
</reference>
<organism evidence="1 2">
    <name type="scientific">Tetranychus urticae</name>
    <name type="common">Two-spotted spider mite</name>
    <dbReference type="NCBI Taxonomy" id="32264"/>
    <lineage>
        <taxon>Eukaryota</taxon>
        <taxon>Metazoa</taxon>
        <taxon>Ecdysozoa</taxon>
        <taxon>Arthropoda</taxon>
        <taxon>Chelicerata</taxon>
        <taxon>Arachnida</taxon>
        <taxon>Acari</taxon>
        <taxon>Acariformes</taxon>
        <taxon>Trombidiformes</taxon>
        <taxon>Prostigmata</taxon>
        <taxon>Eleutherengona</taxon>
        <taxon>Raphignathae</taxon>
        <taxon>Tetranychoidea</taxon>
        <taxon>Tetranychidae</taxon>
        <taxon>Tetranychus</taxon>
    </lineage>
</organism>
<accession>T1K4Z4</accession>
<evidence type="ECO:0000313" key="1">
    <source>
        <dbReference type="EnsemblMetazoa" id="tetur05g04450.1"/>
    </source>
</evidence>
<dbReference type="EnsemblMetazoa" id="tetur05g04450.1">
    <property type="protein sequence ID" value="tetur05g04450.1"/>
    <property type="gene ID" value="tetur05g04450"/>
</dbReference>
<evidence type="ECO:0000313" key="2">
    <source>
        <dbReference type="Proteomes" id="UP000015104"/>
    </source>
</evidence>
<dbReference type="Proteomes" id="UP000015104">
    <property type="component" value="Unassembled WGS sequence"/>
</dbReference>
<name>T1K4Z4_TETUR</name>
<reference evidence="2" key="1">
    <citation type="submission" date="2011-08" db="EMBL/GenBank/DDBJ databases">
        <authorList>
            <person name="Rombauts S."/>
        </authorList>
    </citation>
    <scope>NUCLEOTIDE SEQUENCE</scope>
    <source>
        <strain evidence="2">London</strain>
    </source>
</reference>
<sequence>MSLFTIKRYSTLESLEELNIEIKCKQGTMRGMIHLIKNYNQVT</sequence>
<protein>
    <submittedName>
        <fullName evidence="1">Uncharacterized protein</fullName>
    </submittedName>
</protein>
<keyword evidence="2" id="KW-1185">Reference proteome</keyword>
<dbReference type="EMBL" id="CAEY01001581">
    <property type="status" value="NOT_ANNOTATED_CDS"/>
    <property type="molecule type" value="Genomic_DNA"/>
</dbReference>
<dbReference type="AlphaFoldDB" id="T1K4Z4"/>
<proteinExistence type="predicted"/>